<dbReference type="InterPro" id="IPR029787">
    <property type="entry name" value="Nucleotide_cyclase"/>
</dbReference>
<dbReference type="InterPro" id="IPR000160">
    <property type="entry name" value="GGDEF_dom"/>
</dbReference>
<organism evidence="2 3">
    <name type="scientific">Psychromonas marina</name>
    <dbReference type="NCBI Taxonomy" id="88364"/>
    <lineage>
        <taxon>Bacteria</taxon>
        <taxon>Pseudomonadati</taxon>
        <taxon>Pseudomonadota</taxon>
        <taxon>Gammaproteobacteria</taxon>
        <taxon>Alteromonadales</taxon>
        <taxon>Psychromonadaceae</taxon>
        <taxon>Psychromonas</taxon>
    </lineage>
</organism>
<dbReference type="PANTHER" id="PTHR43102:SF2">
    <property type="entry name" value="GAF DOMAIN-CONTAINING PROTEIN"/>
    <property type="match status" value="1"/>
</dbReference>
<evidence type="ECO:0000313" key="3">
    <source>
        <dbReference type="Proteomes" id="UP001157353"/>
    </source>
</evidence>
<dbReference type="Pfam" id="PF00990">
    <property type="entry name" value="GGDEF"/>
    <property type="match status" value="1"/>
</dbReference>
<dbReference type="SMART" id="SM00267">
    <property type="entry name" value="GGDEF"/>
    <property type="match status" value="1"/>
</dbReference>
<sequence length="317" mass="35551">MKKPEIPNNEKQRLKTLKSLEVLDTKFEERFDRITRMAKRMFDVPIALVSLIDENRQWFKSCVGLTVRETAREISFCGHAIHGEEVFVITNALEDTRFADNPLVLDDPNIRFYAGCPLIINGHTLGTLCIIDSTPRPFDQNDIEALKDLALTVELELSAVQLATLDDLTGIANRRGFMALAQNSLNLSIRNNFPVTLVYLDLDGFKEINDNFGHAVGDSVLVDFANLLKNTFRGTDIIARLGGDEFVVSLSATSKQQAIKALEMFNITVFLYNQEHKHDYKLSFSSGIVEYDTKKHSSIEALLAAADKLMYTAKSGL</sequence>
<feature type="domain" description="GGDEF" evidence="1">
    <location>
        <begin position="193"/>
        <end position="317"/>
    </location>
</feature>
<dbReference type="SMART" id="SM00065">
    <property type="entry name" value="GAF"/>
    <property type="match status" value="1"/>
</dbReference>
<evidence type="ECO:0000313" key="2">
    <source>
        <dbReference type="EMBL" id="GLS91026.1"/>
    </source>
</evidence>
<comment type="caution">
    <text evidence="2">The sequence shown here is derived from an EMBL/GenBank/DDBJ whole genome shotgun (WGS) entry which is preliminary data.</text>
</comment>
<name>A0ABQ6E107_9GAMM</name>
<dbReference type="Pfam" id="PF01590">
    <property type="entry name" value="GAF"/>
    <property type="match status" value="1"/>
</dbReference>
<dbReference type="Proteomes" id="UP001157353">
    <property type="component" value="Unassembled WGS sequence"/>
</dbReference>
<dbReference type="PANTHER" id="PTHR43102">
    <property type="entry name" value="SLR1143 PROTEIN"/>
    <property type="match status" value="1"/>
</dbReference>
<keyword evidence="3" id="KW-1185">Reference proteome</keyword>
<gene>
    <name evidence="2" type="ORF">GCM10007916_20940</name>
</gene>
<dbReference type="SUPFAM" id="SSF55073">
    <property type="entry name" value="Nucleotide cyclase"/>
    <property type="match status" value="1"/>
</dbReference>
<dbReference type="CDD" id="cd01949">
    <property type="entry name" value="GGDEF"/>
    <property type="match status" value="1"/>
</dbReference>
<accession>A0ABQ6E107</accession>
<dbReference type="NCBIfam" id="TIGR00254">
    <property type="entry name" value="GGDEF"/>
    <property type="match status" value="1"/>
</dbReference>
<dbReference type="InterPro" id="IPR043128">
    <property type="entry name" value="Rev_trsase/Diguanyl_cyclase"/>
</dbReference>
<dbReference type="SUPFAM" id="SSF55781">
    <property type="entry name" value="GAF domain-like"/>
    <property type="match status" value="1"/>
</dbReference>
<dbReference type="Gene3D" id="3.30.70.270">
    <property type="match status" value="1"/>
</dbReference>
<dbReference type="Gene3D" id="3.30.450.40">
    <property type="match status" value="1"/>
</dbReference>
<dbReference type="EMBL" id="BSPQ01000009">
    <property type="protein sequence ID" value="GLS91026.1"/>
    <property type="molecule type" value="Genomic_DNA"/>
</dbReference>
<reference evidence="3" key="1">
    <citation type="journal article" date="2019" name="Int. J. Syst. Evol. Microbiol.">
        <title>The Global Catalogue of Microorganisms (GCM) 10K type strain sequencing project: providing services to taxonomists for standard genome sequencing and annotation.</title>
        <authorList>
            <consortium name="The Broad Institute Genomics Platform"/>
            <consortium name="The Broad Institute Genome Sequencing Center for Infectious Disease"/>
            <person name="Wu L."/>
            <person name="Ma J."/>
        </authorList>
    </citation>
    <scope>NUCLEOTIDE SEQUENCE [LARGE SCALE GENOMIC DNA]</scope>
    <source>
        <strain evidence="3">NBRC 103166</strain>
    </source>
</reference>
<protein>
    <submittedName>
        <fullName evidence="2">GGDEF domain-containing protein</fullName>
    </submittedName>
</protein>
<dbReference type="PROSITE" id="PS50887">
    <property type="entry name" value="GGDEF"/>
    <property type="match status" value="1"/>
</dbReference>
<dbReference type="RefSeq" id="WP_284204148.1">
    <property type="nucleotide sequence ID" value="NZ_BSPQ01000009.1"/>
</dbReference>
<dbReference type="InterPro" id="IPR029016">
    <property type="entry name" value="GAF-like_dom_sf"/>
</dbReference>
<proteinExistence type="predicted"/>
<dbReference type="InterPro" id="IPR003018">
    <property type="entry name" value="GAF"/>
</dbReference>
<evidence type="ECO:0000259" key="1">
    <source>
        <dbReference type="PROSITE" id="PS50887"/>
    </source>
</evidence>